<name>A0A165PBW4_EXIGL</name>
<evidence type="ECO:0000256" key="8">
    <source>
        <dbReference type="ARBA" id="ARBA00023136"/>
    </source>
</evidence>
<evidence type="ECO:0000313" key="11">
    <source>
        <dbReference type="EMBL" id="KZW01956.1"/>
    </source>
</evidence>
<dbReference type="PANTHER" id="PTHR45624:SF57">
    <property type="entry name" value="MITOCHONDRIAL SUBSTRATE CARRIER FAMILY PROTEIN L"/>
    <property type="match status" value="1"/>
</dbReference>
<dbReference type="InParanoid" id="A0A165PBW4"/>
<dbReference type="InterPro" id="IPR050567">
    <property type="entry name" value="Mitochondrial_Carrier"/>
</dbReference>
<comment type="subcellular location">
    <subcellularLocation>
        <location evidence="1">Mitochondrion membrane</location>
        <topology evidence="1">Multi-pass membrane protein</topology>
    </subcellularLocation>
</comment>
<evidence type="ECO:0000256" key="6">
    <source>
        <dbReference type="ARBA" id="ARBA00022989"/>
    </source>
</evidence>
<dbReference type="GO" id="GO:0031966">
    <property type="term" value="C:mitochondrial membrane"/>
    <property type="evidence" value="ECO:0007669"/>
    <property type="project" value="UniProtKB-SubCell"/>
</dbReference>
<gene>
    <name evidence="11" type="ORF">EXIGLDRAFT_507599</name>
</gene>
<dbReference type="GO" id="GO:1990575">
    <property type="term" value="P:mitochondrial L-ornithine transmembrane transport"/>
    <property type="evidence" value="ECO:0007669"/>
    <property type="project" value="TreeGrafter"/>
</dbReference>
<evidence type="ECO:0000256" key="5">
    <source>
        <dbReference type="ARBA" id="ARBA00022737"/>
    </source>
</evidence>
<evidence type="ECO:0000256" key="1">
    <source>
        <dbReference type="ARBA" id="ARBA00004225"/>
    </source>
</evidence>
<dbReference type="Gene3D" id="1.50.40.10">
    <property type="entry name" value="Mitochondrial carrier domain"/>
    <property type="match status" value="1"/>
</dbReference>
<evidence type="ECO:0000256" key="2">
    <source>
        <dbReference type="ARBA" id="ARBA00006375"/>
    </source>
</evidence>
<proteinExistence type="inferred from homology"/>
<feature type="repeat" description="Solcar" evidence="9">
    <location>
        <begin position="37"/>
        <end position="122"/>
    </location>
</feature>
<feature type="repeat" description="Solcar" evidence="9">
    <location>
        <begin position="151"/>
        <end position="242"/>
    </location>
</feature>
<accession>A0A165PBW4</accession>
<dbReference type="PROSITE" id="PS50920">
    <property type="entry name" value="SOLCAR"/>
    <property type="match status" value="3"/>
</dbReference>
<keyword evidence="7" id="KW-0496">Mitochondrion</keyword>
<keyword evidence="8 9" id="KW-0472">Membrane</keyword>
<evidence type="ECO:0000313" key="12">
    <source>
        <dbReference type="Proteomes" id="UP000077266"/>
    </source>
</evidence>
<reference evidence="11 12" key="1">
    <citation type="journal article" date="2016" name="Mol. Biol. Evol.">
        <title>Comparative Genomics of Early-Diverging Mushroom-Forming Fungi Provides Insights into the Origins of Lignocellulose Decay Capabilities.</title>
        <authorList>
            <person name="Nagy L.G."/>
            <person name="Riley R."/>
            <person name="Tritt A."/>
            <person name="Adam C."/>
            <person name="Daum C."/>
            <person name="Floudas D."/>
            <person name="Sun H."/>
            <person name="Yadav J.S."/>
            <person name="Pangilinan J."/>
            <person name="Larsson K.H."/>
            <person name="Matsuura K."/>
            <person name="Barry K."/>
            <person name="Labutti K."/>
            <person name="Kuo R."/>
            <person name="Ohm R.A."/>
            <person name="Bhattacharya S.S."/>
            <person name="Shirouzu T."/>
            <person name="Yoshinaga Y."/>
            <person name="Martin F.M."/>
            <person name="Grigoriev I.V."/>
            <person name="Hibbett D.S."/>
        </authorList>
    </citation>
    <scope>NUCLEOTIDE SEQUENCE [LARGE SCALE GENOMIC DNA]</scope>
    <source>
        <strain evidence="11 12">HHB12029</strain>
    </source>
</reference>
<dbReference type="STRING" id="1314781.A0A165PBW4"/>
<sequence>MSAVATAEYASAAAEFAATSMTSTSDGATVEVAAGSHIRVVGALAGIGSGLAKVTVGHGFDTIKTRIQTSPPGTYRGAIDCLVRTVRNESFFALWKGMTPPMFGQAAIDSALLGSLHNYRLAFMRAGFVEDSPVRARYMSDADTEYGGKRLTLIGHGLAGLCAGFTSAIVATPIETLKVKLQVQVQRDSASRQFRGPLDCAVKVLRAQGLFGGLWRGYLTSSLYRSSFFWMFLSMEGLMRASTRLDGTPYEMSKGAATFWSGGLASFSFWVFGIPIDNIKNRIFSAPLSAPRISPLDLARQVWHAERLRGFYKGFAPCVLRALPANACAFFAFDWIMTHLGAEDVRGSS</sequence>
<evidence type="ECO:0000256" key="10">
    <source>
        <dbReference type="RuleBase" id="RU000488"/>
    </source>
</evidence>
<evidence type="ECO:0000256" key="4">
    <source>
        <dbReference type="ARBA" id="ARBA00022692"/>
    </source>
</evidence>
<keyword evidence="5" id="KW-0677">Repeat</keyword>
<dbReference type="SUPFAM" id="SSF103506">
    <property type="entry name" value="Mitochondrial carrier"/>
    <property type="match status" value="1"/>
</dbReference>
<evidence type="ECO:0000256" key="7">
    <source>
        <dbReference type="ARBA" id="ARBA00023128"/>
    </source>
</evidence>
<keyword evidence="6" id="KW-1133">Transmembrane helix</keyword>
<dbReference type="AlphaFoldDB" id="A0A165PBW4"/>
<protein>
    <submittedName>
        <fullName evidence="11">Mitochondrial carrier</fullName>
    </submittedName>
</protein>
<keyword evidence="12" id="KW-1185">Reference proteome</keyword>
<dbReference type="GO" id="GO:0000064">
    <property type="term" value="F:L-ornithine transmembrane transporter activity"/>
    <property type="evidence" value="ECO:0007669"/>
    <property type="project" value="TreeGrafter"/>
</dbReference>
<feature type="repeat" description="Solcar" evidence="9">
    <location>
        <begin position="253"/>
        <end position="339"/>
    </location>
</feature>
<evidence type="ECO:0000256" key="3">
    <source>
        <dbReference type="ARBA" id="ARBA00022448"/>
    </source>
</evidence>
<evidence type="ECO:0000256" key="9">
    <source>
        <dbReference type="PROSITE-ProRule" id="PRU00282"/>
    </source>
</evidence>
<keyword evidence="3 10" id="KW-0813">Transport</keyword>
<dbReference type="Pfam" id="PF00153">
    <property type="entry name" value="Mito_carr"/>
    <property type="match status" value="3"/>
</dbReference>
<comment type="similarity">
    <text evidence="2 10">Belongs to the mitochondrial carrier (TC 2.A.29) family.</text>
</comment>
<dbReference type="OrthoDB" id="193856at2759"/>
<dbReference type="InterPro" id="IPR023395">
    <property type="entry name" value="MCP_dom_sf"/>
</dbReference>
<dbReference type="InterPro" id="IPR018108">
    <property type="entry name" value="MCP_transmembrane"/>
</dbReference>
<dbReference type="EMBL" id="KV425890">
    <property type="protein sequence ID" value="KZW01956.1"/>
    <property type="molecule type" value="Genomic_DNA"/>
</dbReference>
<keyword evidence="4 9" id="KW-0812">Transmembrane</keyword>
<organism evidence="11 12">
    <name type="scientific">Exidia glandulosa HHB12029</name>
    <dbReference type="NCBI Taxonomy" id="1314781"/>
    <lineage>
        <taxon>Eukaryota</taxon>
        <taxon>Fungi</taxon>
        <taxon>Dikarya</taxon>
        <taxon>Basidiomycota</taxon>
        <taxon>Agaricomycotina</taxon>
        <taxon>Agaricomycetes</taxon>
        <taxon>Auriculariales</taxon>
        <taxon>Exidiaceae</taxon>
        <taxon>Exidia</taxon>
    </lineage>
</organism>
<dbReference type="PANTHER" id="PTHR45624">
    <property type="entry name" value="MITOCHONDRIAL BASIC AMINO ACIDS TRANSPORTER-RELATED"/>
    <property type="match status" value="1"/>
</dbReference>
<dbReference type="Proteomes" id="UP000077266">
    <property type="component" value="Unassembled WGS sequence"/>
</dbReference>